<dbReference type="RefSeq" id="WP_344953332.1">
    <property type="nucleotide sequence ID" value="NZ_BAABCX010000001.1"/>
</dbReference>
<feature type="domain" description="Glycosyl transferase family 1" evidence="1">
    <location>
        <begin position="198"/>
        <end position="330"/>
    </location>
</feature>
<feature type="domain" description="DUF1972" evidence="2">
    <location>
        <begin position="4"/>
        <end position="176"/>
    </location>
</feature>
<accession>A0ABP6UZK3</accession>
<proteinExistence type="predicted"/>
<dbReference type="InterPro" id="IPR001296">
    <property type="entry name" value="Glyco_trans_1"/>
</dbReference>
<dbReference type="Pfam" id="PF00534">
    <property type="entry name" value="Glycos_transf_1"/>
    <property type="match status" value="1"/>
</dbReference>
<dbReference type="SUPFAM" id="SSF53756">
    <property type="entry name" value="UDP-Glycosyltransferase/glycogen phosphorylase"/>
    <property type="match status" value="1"/>
</dbReference>
<sequence length="372" mass="41654">MNRKLSILGIRGVPAAHGGFESFAERLSMFLVKKGWNVTVYCQETGTGSVSESLWQGVRRVHIPVQQSGALGTIIFDWRATSHALSQEGLFLTLGYNTAIFNLLQRFKGQINIINMDGIEWKRDKWGILAKSWFWLNERAGCWVGNHLVADHPKILEHLTSRVSAEKITMIPYGADEVADADASLLLPYGVELGRFSVIIARPEPENSFLEMVAAFSQVRRDHKLVVLGNFQPESNPYHRQVLAAASDEVIFPGAIYDTPVVQALRCYSRFYLHGHRVGGTNPSLVEAMGAGCAVIAHDNPFNRWVVGEGAAYFSDTEGCTRLFDDLLKNDAAIGRMQSASRLRFRKCFTWPRVLAEYEALLSHWLAKNNQQ</sequence>
<dbReference type="EMBL" id="BAABCX010000001">
    <property type="protein sequence ID" value="GAA3525393.1"/>
    <property type="molecule type" value="Genomic_DNA"/>
</dbReference>
<evidence type="ECO:0000259" key="1">
    <source>
        <dbReference type="Pfam" id="PF00534"/>
    </source>
</evidence>
<dbReference type="InterPro" id="IPR015393">
    <property type="entry name" value="DUF1972"/>
</dbReference>
<protein>
    <submittedName>
        <fullName evidence="3">DUF1972 domain-containing protein</fullName>
    </submittedName>
</protein>
<evidence type="ECO:0000259" key="2">
    <source>
        <dbReference type="Pfam" id="PF09314"/>
    </source>
</evidence>
<gene>
    <name evidence="3" type="ORF">GCM10022394_00390</name>
</gene>
<dbReference type="Pfam" id="PF09314">
    <property type="entry name" value="DUF1972"/>
    <property type="match status" value="1"/>
</dbReference>
<reference evidence="4" key="1">
    <citation type="journal article" date="2019" name="Int. J. Syst. Evol. Microbiol.">
        <title>The Global Catalogue of Microorganisms (GCM) 10K type strain sequencing project: providing services to taxonomists for standard genome sequencing and annotation.</title>
        <authorList>
            <consortium name="The Broad Institute Genomics Platform"/>
            <consortium name="The Broad Institute Genome Sequencing Center for Infectious Disease"/>
            <person name="Wu L."/>
            <person name="Ma J."/>
        </authorList>
    </citation>
    <scope>NUCLEOTIDE SEQUENCE [LARGE SCALE GENOMIC DNA]</scope>
    <source>
        <strain evidence="4">JCM 17110</strain>
    </source>
</reference>
<dbReference type="PANTHER" id="PTHR12526">
    <property type="entry name" value="GLYCOSYLTRANSFERASE"/>
    <property type="match status" value="1"/>
</dbReference>
<name>A0ABP6UZK3_9GAMM</name>
<organism evidence="3 4">
    <name type="scientific">Zobellella aerophila</name>
    <dbReference type="NCBI Taxonomy" id="870480"/>
    <lineage>
        <taxon>Bacteria</taxon>
        <taxon>Pseudomonadati</taxon>
        <taxon>Pseudomonadota</taxon>
        <taxon>Gammaproteobacteria</taxon>
        <taxon>Aeromonadales</taxon>
        <taxon>Aeromonadaceae</taxon>
        <taxon>Zobellella</taxon>
    </lineage>
</organism>
<comment type="caution">
    <text evidence="3">The sequence shown here is derived from an EMBL/GenBank/DDBJ whole genome shotgun (WGS) entry which is preliminary data.</text>
</comment>
<keyword evidence="4" id="KW-1185">Reference proteome</keyword>
<evidence type="ECO:0000313" key="3">
    <source>
        <dbReference type="EMBL" id="GAA3525393.1"/>
    </source>
</evidence>
<evidence type="ECO:0000313" key="4">
    <source>
        <dbReference type="Proteomes" id="UP001500795"/>
    </source>
</evidence>
<dbReference type="Gene3D" id="3.40.50.2000">
    <property type="entry name" value="Glycogen Phosphorylase B"/>
    <property type="match status" value="2"/>
</dbReference>
<dbReference type="Proteomes" id="UP001500795">
    <property type="component" value="Unassembled WGS sequence"/>
</dbReference>